<accession>A0A423WG21</accession>
<protein>
    <recommendedName>
        <fullName evidence="2">BZIP domain-containing protein</fullName>
    </recommendedName>
</protein>
<dbReference type="AlphaFoldDB" id="A0A423WG21"/>
<dbReference type="OrthoDB" id="5226478at2759"/>
<feature type="region of interest" description="Disordered" evidence="1">
    <location>
        <begin position="334"/>
        <end position="397"/>
    </location>
</feature>
<dbReference type="Proteomes" id="UP000284375">
    <property type="component" value="Unassembled WGS sequence"/>
</dbReference>
<organism evidence="3 4">
    <name type="scientific">Cytospora chrysosperma</name>
    <name type="common">Cytospora canker fungus</name>
    <name type="synonym">Sphaeria chrysosperma</name>
    <dbReference type="NCBI Taxonomy" id="252740"/>
    <lineage>
        <taxon>Eukaryota</taxon>
        <taxon>Fungi</taxon>
        <taxon>Dikarya</taxon>
        <taxon>Ascomycota</taxon>
        <taxon>Pezizomycotina</taxon>
        <taxon>Sordariomycetes</taxon>
        <taxon>Sordariomycetidae</taxon>
        <taxon>Diaporthales</taxon>
        <taxon>Cytosporaceae</taxon>
        <taxon>Cytospora</taxon>
    </lineage>
</organism>
<proteinExistence type="predicted"/>
<feature type="compositionally biased region" description="Basic residues" evidence="1">
    <location>
        <begin position="357"/>
        <end position="370"/>
    </location>
</feature>
<dbReference type="EMBL" id="LJZO01000005">
    <property type="protein sequence ID" value="ROW02374.1"/>
    <property type="molecule type" value="Genomic_DNA"/>
</dbReference>
<dbReference type="GO" id="GO:0003700">
    <property type="term" value="F:DNA-binding transcription factor activity"/>
    <property type="evidence" value="ECO:0007669"/>
    <property type="project" value="InterPro"/>
</dbReference>
<evidence type="ECO:0000313" key="3">
    <source>
        <dbReference type="EMBL" id="ROW02374.1"/>
    </source>
</evidence>
<feature type="compositionally biased region" description="Basic and acidic residues" evidence="1">
    <location>
        <begin position="371"/>
        <end position="381"/>
    </location>
</feature>
<comment type="caution">
    <text evidence="3">The sequence shown here is derived from an EMBL/GenBank/DDBJ whole genome shotgun (WGS) entry which is preliminary data.</text>
</comment>
<dbReference type="InterPro" id="IPR004827">
    <property type="entry name" value="bZIP"/>
</dbReference>
<dbReference type="PROSITE" id="PS00036">
    <property type="entry name" value="BZIP_BASIC"/>
    <property type="match status" value="1"/>
</dbReference>
<keyword evidence="4" id="KW-1185">Reference proteome</keyword>
<evidence type="ECO:0000259" key="2">
    <source>
        <dbReference type="PROSITE" id="PS00036"/>
    </source>
</evidence>
<name>A0A423WG21_CYTCH</name>
<feature type="compositionally biased region" description="Polar residues" evidence="1">
    <location>
        <begin position="1"/>
        <end position="39"/>
    </location>
</feature>
<evidence type="ECO:0000313" key="4">
    <source>
        <dbReference type="Proteomes" id="UP000284375"/>
    </source>
</evidence>
<reference evidence="3 4" key="1">
    <citation type="submission" date="2015-09" db="EMBL/GenBank/DDBJ databases">
        <title>Host preference determinants of Valsa canker pathogens revealed by comparative genomics.</title>
        <authorList>
            <person name="Yin Z."/>
            <person name="Huang L."/>
        </authorList>
    </citation>
    <scope>NUCLEOTIDE SEQUENCE [LARGE SCALE GENOMIC DNA]</scope>
    <source>
        <strain evidence="3 4">YSFL</strain>
    </source>
</reference>
<sequence length="397" mass="43968">METSNNTRASGDNGDDNNGQHQSNPMTRSSKINPTSPASEQLDAHTANKFQGFNIDLTNLDDSTDTKSTIGMLNNSPYVVGNGLCHPFAGGIGGMMEQNFFNSVDAVPKFDPEIPGPNSFDPIQGMALPTSYQSFEMTTIPKFDSQASEPANNNAGFDLYQSQYFAQTSTPASQAIPAPIHQFSRGATEAPQAEIDHVPPNRIPEAGPVPHPDRDWRPYGTNHWHVFLGSPETLKYLSTSEIKEIREHCYQLSKTLDADGNPTNAVLLIPDTAYTTTDAQTVWRHCDAYIRRRGQLRNNNAARRSRQRKEAELKYWKKKALEYGCPDHEFVWDGREVTPPPSANAYASTPAGPQTRARTRQTRPSRGRGQRRADNAARDESVAAFQGVPDFSQPNWS</sequence>
<feature type="region of interest" description="Disordered" evidence="1">
    <location>
        <begin position="1"/>
        <end position="41"/>
    </location>
</feature>
<evidence type="ECO:0000256" key="1">
    <source>
        <dbReference type="SAM" id="MobiDB-lite"/>
    </source>
</evidence>
<dbReference type="CDD" id="cd14686">
    <property type="entry name" value="bZIP"/>
    <property type="match status" value="1"/>
</dbReference>
<gene>
    <name evidence="3" type="ORF">VSDG_02419</name>
</gene>
<feature type="domain" description="BZIP" evidence="2">
    <location>
        <begin position="293"/>
        <end position="308"/>
    </location>
</feature>